<dbReference type="Proteomes" id="UP000823749">
    <property type="component" value="Chromosome 3"/>
</dbReference>
<name>A0AAV6KUH8_9ERIC</name>
<keyword evidence="3" id="KW-1185">Reference proteome</keyword>
<dbReference type="InterPro" id="IPR000504">
    <property type="entry name" value="RRM_dom"/>
</dbReference>
<dbReference type="GO" id="GO:0005634">
    <property type="term" value="C:nucleus"/>
    <property type="evidence" value="ECO:0007669"/>
    <property type="project" value="InterPro"/>
</dbReference>
<evidence type="ECO:0000313" key="3">
    <source>
        <dbReference type="Proteomes" id="UP000823749"/>
    </source>
</evidence>
<dbReference type="GO" id="GO:0003723">
    <property type="term" value="F:RNA binding"/>
    <property type="evidence" value="ECO:0007669"/>
    <property type="project" value="InterPro"/>
</dbReference>
<organism evidence="2 3">
    <name type="scientific">Rhododendron griersonianum</name>
    <dbReference type="NCBI Taxonomy" id="479676"/>
    <lineage>
        <taxon>Eukaryota</taxon>
        <taxon>Viridiplantae</taxon>
        <taxon>Streptophyta</taxon>
        <taxon>Embryophyta</taxon>
        <taxon>Tracheophyta</taxon>
        <taxon>Spermatophyta</taxon>
        <taxon>Magnoliopsida</taxon>
        <taxon>eudicotyledons</taxon>
        <taxon>Gunneridae</taxon>
        <taxon>Pentapetalae</taxon>
        <taxon>asterids</taxon>
        <taxon>Ericales</taxon>
        <taxon>Ericaceae</taxon>
        <taxon>Ericoideae</taxon>
        <taxon>Rhodoreae</taxon>
        <taxon>Rhododendron</taxon>
    </lineage>
</organism>
<feature type="domain" description="RRM" evidence="1">
    <location>
        <begin position="44"/>
        <end position="101"/>
    </location>
</feature>
<accession>A0AAV6KUH8</accession>
<dbReference type="EMBL" id="JACTNZ010000003">
    <property type="protein sequence ID" value="KAG5555759.1"/>
    <property type="molecule type" value="Genomic_DNA"/>
</dbReference>
<dbReference type="GO" id="GO:0005737">
    <property type="term" value="C:cytoplasm"/>
    <property type="evidence" value="ECO:0007669"/>
    <property type="project" value="InterPro"/>
</dbReference>
<dbReference type="Gene3D" id="3.30.70.330">
    <property type="match status" value="1"/>
</dbReference>
<dbReference type="GO" id="GO:0006396">
    <property type="term" value="P:RNA processing"/>
    <property type="evidence" value="ECO:0007669"/>
    <property type="project" value="InterPro"/>
</dbReference>
<dbReference type="InterPro" id="IPR012677">
    <property type="entry name" value="Nucleotide-bd_a/b_plait_sf"/>
</dbReference>
<dbReference type="InterPro" id="IPR035979">
    <property type="entry name" value="RBD_domain_sf"/>
</dbReference>
<dbReference type="SUPFAM" id="SSF54928">
    <property type="entry name" value="RNA-binding domain, RBD"/>
    <property type="match status" value="1"/>
</dbReference>
<dbReference type="SMART" id="SM00360">
    <property type="entry name" value="RRM"/>
    <property type="match status" value="1"/>
</dbReference>
<evidence type="ECO:0000259" key="1">
    <source>
        <dbReference type="SMART" id="SM00360"/>
    </source>
</evidence>
<comment type="caution">
    <text evidence="2">The sequence shown here is derived from an EMBL/GenBank/DDBJ whole genome shotgun (WGS) entry which is preliminary data.</text>
</comment>
<protein>
    <recommendedName>
        <fullName evidence="1">RRM domain-containing protein</fullName>
    </recommendedName>
</protein>
<gene>
    <name evidence="2" type="ORF">RHGRI_006413</name>
</gene>
<proteinExistence type="predicted"/>
<reference evidence="2" key="1">
    <citation type="submission" date="2020-08" db="EMBL/GenBank/DDBJ databases">
        <title>Plant Genome Project.</title>
        <authorList>
            <person name="Zhang R.-G."/>
        </authorList>
    </citation>
    <scope>NUCLEOTIDE SEQUENCE</scope>
    <source>
        <strain evidence="2">WSP0</strain>
        <tissue evidence="2">Leaf</tissue>
    </source>
</reference>
<dbReference type="InterPro" id="IPR008111">
    <property type="entry name" value="RNA-bd_8"/>
</dbReference>
<sequence length="193" mass="21331">MAAYVEPLDVEVELLNDDQMEEYSDPLPPRIVYGAPQRSIEGWIILVTGVHVEAKEDDIHNAFADFGEGYALIEYKEFQAAKDAISTMNGAELLTQTIFVDWAFSKGHNKQRSFGSVRLNAFTVRLANWFVVECHRILAVPGVHGGDTDPELGASSSLDLVSSLAKQGCSKTRLLLLYIYDGSSGEYKPSKKT</sequence>
<evidence type="ECO:0000313" key="2">
    <source>
        <dbReference type="EMBL" id="KAG5555759.1"/>
    </source>
</evidence>
<dbReference type="AlphaFoldDB" id="A0AAV6KUH8"/>
<dbReference type="PANTHER" id="PTHR45894">
    <property type="entry name" value="RNA-BINDING PROTEIN 8A"/>
    <property type="match status" value="1"/>
</dbReference>